<accession>A0A8J7KZ99</accession>
<reference evidence="1" key="1">
    <citation type="submission" date="2020-12" db="EMBL/GenBank/DDBJ databases">
        <title>M. sibirica DSM 26468T genome.</title>
        <authorList>
            <person name="Thieme N."/>
            <person name="Rettenmaier R."/>
            <person name="Zverlov V."/>
            <person name="Liebl W."/>
        </authorList>
    </citation>
    <scope>NUCLEOTIDE SEQUENCE</scope>
    <source>
        <strain evidence="1">DSM 26468</strain>
    </source>
</reference>
<dbReference type="Proteomes" id="UP000623269">
    <property type="component" value="Unassembled WGS sequence"/>
</dbReference>
<protein>
    <submittedName>
        <fullName evidence="1">Uncharacterized protein</fullName>
    </submittedName>
</protein>
<sequence length="127" mass="14740">MFGIMGDDYGTRAEQVLHFSKNIMQGGKPLLWTMAGALEKLRDTYNKRFLSYIYFLALTCSEEELLFRMKHGRGIHDENWLQASVGHNNYLREHDSIDGVNYDKYDISGKNVHDVATYVDTWINSKL</sequence>
<dbReference type="AlphaFoldDB" id="A0A8J7KZ99"/>
<name>A0A8J7KZ99_9FIRM</name>
<evidence type="ECO:0000313" key="2">
    <source>
        <dbReference type="Proteomes" id="UP000623269"/>
    </source>
</evidence>
<comment type="caution">
    <text evidence="1">The sequence shown here is derived from an EMBL/GenBank/DDBJ whole genome shotgun (WGS) entry which is preliminary data.</text>
</comment>
<evidence type="ECO:0000313" key="1">
    <source>
        <dbReference type="EMBL" id="MBH1939738.1"/>
    </source>
</evidence>
<dbReference type="EMBL" id="JAEAGR010000002">
    <property type="protein sequence ID" value="MBH1939738.1"/>
    <property type="molecule type" value="Genomic_DNA"/>
</dbReference>
<gene>
    <name evidence="1" type="ORF">I5677_02370</name>
</gene>
<proteinExistence type="predicted"/>
<keyword evidence="2" id="KW-1185">Reference proteome</keyword>
<organism evidence="1 2">
    <name type="scientific">Mobilitalea sibirica</name>
    <dbReference type="NCBI Taxonomy" id="1462919"/>
    <lineage>
        <taxon>Bacteria</taxon>
        <taxon>Bacillati</taxon>
        <taxon>Bacillota</taxon>
        <taxon>Clostridia</taxon>
        <taxon>Lachnospirales</taxon>
        <taxon>Lachnospiraceae</taxon>
        <taxon>Mobilitalea</taxon>
    </lineage>
</organism>